<keyword evidence="4" id="KW-1185">Reference proteome</keyword>
<organism evidence="3 4">
    <name type="scientific">Aphanomyces invadans</name>
    <dbReference type="NCBI Taxonomy" id="157072"/>
    <lineage>
        <taxon>Eukaryota</taxon>
        <taxon>Sar</taxon>
        <taxon>Stramenopiles</taxon>
        <taxon>Oomycota</taxon>
        <taxon>Saprolegniomycetes</taxon>
        <taxon>Saprolegniales</taxon>
        <taxon>Verrucalvaceae</taxon>
        <taxon>Aphanomyces</taxon>
    </lineage>
</organism>
<name>A0A418AWI7_9STRA</name>
<gene>
    <name evidence="3" type="ORF">DYB32_005657</name>
</gene>
<comment type="caution">
    <text evidence="3">The sequence shown here is derived from an EMBL/GenBank/DDBJ whole genome shotgun (WGS) entry which is preliminary data.</text>
</comment>
<evidence type="ECO:0000256" key="1">
    <source>
        <dbReference type="SAM" id="Coils"/>
    </source>
</evidence>
<feature type="coiled-coil region" evidence="1">
    <location>
        <begin position="124"/>
        <end position="330"/>
    </location>
</feature>
<protein>
    <recommendedName>
        <fullName evidence="5">Trichohyalin-plectin-homology domain-containing protein</fullName>
    </recommendedName>
</protein>
<dbReference type="Proteomes" id="UP000285060">
    <property type="component" value="Unassembled WGS sequence"/>
</dbReference>
<sequence>MHGLKIATEFSRHDVSRTMAELTNAQRHLVANARARKEGKALSEKLKEQAEAERHEHLASKKRLAQQRQKPPLDNKLAIRFVKQDLAQFALHKDWKKKRHRKDKTRASTVPDATSVYDWDGVPVQEQVKQMQIAKEEKQKQTNAEFTRMVAETQQKRERQKKAKLHAELREVDNAKASLEAERLRLEEVKRVKAIQVEQVKIENQKLQDAKRAEKLRMQEYENAMTQEYQKRLAAQEQARKDELQKTYERQEKRVTMALLNVVSPEEKARLDEIRAAAIQAAERKKDEARLEEKRRKQRELDILQGAELRKQQEDKRKRLEAERQAAAHIDAIGAQDALAAEMAARAKQAKKDAMDREYRAVRIYAPGYDTNAIVTAFGL</sequence>
<evidence type="ECO:0000313" key="4">
    <source>
        <dbReference type="Proteomes" id="UP000285060"/>
    </source>
</evidence>
<accession>A0A418AWI7</accession>
<dbReference type="AlphaFoldDB" id="A0A418AWI7"/>
<dbReference type="VEuPathDB" id="FungiDB:H310_06171"/>
<evidence type="ECO:0000256" key="2">
    <source>
        <dbReference type="SAM" id="MobiDB-lite"/>
    </source>
</evidence>
<keyword evidence="1" id="KW-0175">Coiled coil</keyword>
<reference evidence="3 4" key="1">
    <citation type="submission" date="2018-08" db="EMBL/GenBank/DDBJ databases">
        <title>Aphanomyces genome sequencing and annotation.</title>
        <authorList>
            <person name="Minardi D."/>
            <person name="Oidtmann B."/>
            <person name="Van Der Giezen M."/>
            <person name="Studholme D.J."/>
        </authorList>
    </citation>
    <scope>NUCLEOTIDE SEQUENCE [LARGE SCALE GENOMIC DNA]</scope>
    <source>
        <strain evidence="3 4">NJM0002</strain>
    </source>
</reference>
<dbReference type="EMBL" id="QUSY01000375">
    <property type="protein sequence ID" value="RHY29932.1"/>
    <property type="molecule type" value="Genomic_DNA"/>
</dbReference>
<feature type="region of interest" description="Disordered" evidence="2">
    <location>
        <begin position="53"/>
        <end position="72"/>
    </location>
</feature>
<evidence type="ECO:0000313" key="3">
    <source>
        <dbReference type="EMBL" id="RHY29932.1"/>
    </source>
</evidence>
<proteinExistence type="predicted"/>
<evidence type="ECO:0008006" key="5">
    <source>
        <dbReference type="Google" id="ProtNLM"/>
    </source>
</evidence>